<keyword evidence="5" id="KW-1185">Reference proteome</keyword>
<dbReference type="RefSeq" id="WP_272740358.1">
    <property type="nucleotide sequence ID" value="NZ_JAQQKW010000002.1"/>
</dbReference>
<keyword evidence="3" id="KW-1133">Transmembrane helix</keyword>
<keyword evidence="1" id="KW-0406">Ion transport</keyword>
<evidence type="ECO:0000256" key="3">
    <source>
        <dbReference type="SAM" id="Phobius"/>
    </source>
</evidence>
<evidence type="ECO:0000313" key="4">
    <source>
        <dbReference type="EMBL" id="MDC7693601.1"/>
    </source>
</evidence>
<comment type="function">
    <text evidence="1">A possible function for this protein is to guide the assembly of the membrane sector of the ATPase enzyme complex.</text>
</comment>
<dbReference type="EMBL" id="JAQQKW010000002">
    <property type="protein sequence ID" value="MDC7693601.1"/>
    <property type="molecule type" value="Genomic_DNA"/>
</dbReference>
<feature type="coiled-coil region" evidence="2">
    <location>
        <begin position="6"/>
        <end position="33"/>
    </location>
</feature>
<evidence type="ECO:0000256" key="1">
    <source>
        <dbReference type="PIRNR" id="PIRNR032126"/>
    </source>
</evidence>
<dbReference type="InterPro" id="IPR032820">
    <property type="entry name" value="ATPase_put"/>
</dbReference>
<keyword evidence="2" id="KW-0175">Coiled coil</keyword>
<dbReference type="Proteomes" id="UP001216595">
    <property type="component" value="Unassembled WGS sequence"/>
</dbReference>
<keyword evidence="1" id="KW-0813">Transport</keyword>
<gene>
    <name evidence="4" type="ORF">PQU94_04815</name>
</gene>
<organism evidence="4 5">
    <name type="scientific">Asticcacaulis currens</name>
    <dbReference type="NCBI Taxonomy" id="2984210"/>
    <lineage>
        <taxon>Bacteria</taxon>
        <taxon>Pseudomonadati</taxon>
        <taxon>Pseudomonadota</taxon>
        <taxon>Alphaproteobacteria</taxon>
        <taxon>Caulobacterales</taxon>
        <taxon>Caulobacteraceae</taxon>
        <taxon>Asticcacaulis</taxon>
    </lineage>
</organism>
<evidence type="ECO:0000313" key="5">
    <source>
        <dbReference type="Proteomes" id="UP001216595"/>
    </source>
</evidence>
<dbReference type="PIRSF" id="PIRSF032126">
    <property type="entry name" value="F0F1_ATP_synthase_subunit_I"/>
    <property type="match status" value="1"/>
</dbReference>
<keyword evidence="3" id="KW-0812">Transmembrane</keyword>
<proteinExistence type="inferred from homology"/>
<dbReference type="Pfam" id="PF09527">
    <property type="entry name" value="ATPase_gene1"/>
    <property type="match status" value="1"/>
</dbReference>
<keyword evidence="1" id="KW-0375">Hydrogen ion transport</keyword>
<keyword evidence="1 3" id="KW-0472">Membrane</keyword>
<feature type="transmembrane region" description="Helical" evidence="3">
    <location>
        <begin position="74"/>
        <end position="92"/>
    </location>
</feature>
<accession>A0ABT5IBQ1</accession>
<comment type="similarity">
    <text evidence="1">Belongs to the bacterial AtpI family.</text>
</comment>
<reference evidence="4 5" key="1">
    <citation type="submission" date="2023-01" db="EMBL/GenBank/DDBJ databases">
        <title>Novel species of the genus Asticcacaulis isolated from rivers.</title>
        <authorList>
            <person name="Lu H."/>
        </authorList>
    </citation>
    <scope>NUCLEOTIDE SEQUENCE [LARGE SCALE GENOMIC DNA]</scope>
    <source>
        <strain evidence="4 5">DXS10W</strain>
    </source>
</reference>
<protein>
    <recommendedName>
        <fullName evidence="1">ATP synthase protein I</fullName>
    </recommendedName>
</protein>
<dbReference type="InterPro" id="IPR016989">
    <property type="entry name" value="Atp1_alphaprobac"/>
</dbReference>
<evidence type="ECO:0000256" key="2">
    <source>
        <dbReference type="SAM" id="Coils"/>
    </source>
</evidence>
<comment type="caution">
    <text evidence="4">The sequence shown here is derived from an EMBL/GenBank/DDBJ whole genome shotgun (WGS) entry which is preliminary data.</text>
</comment>
<sequence length="97" mass="10493">MNNDPDHETSSKLDDLERRLDAIEQKKRRKESDHAETEAGAGKGYQALGELLGGIFIGLGAGWLSDEYLHTRPFGIIVGAIVGLVAGVYAVARSGRR</sequence>
<name>A0ABT5IBQ1_9CAUL</name>